<proteinExistence type="predicted"/>
<protein>
    <submittedName>
        <fullName evidence="1">Uncharacterized protein</fullName>
    </submittedName>
</protein>
<evidence type="ECO:0000313" key="2">
    <source>
        <dbReference type="Proteomes" id="UP000248329"/>
    </source>
</evidence>
<sequence>METTKARKRNTMGKLNGIMLTLAMIAVFCGTASADTLTVCSSGCDYTKIQDAVNNAAVGDTIFVYNGSYTENVDVSKELTLQGEGADVVTVTAASPDDYVFEVTGNYVNISGFTATGTIGPYIYKAGICLINASHCNISDNIASNNYYGIGVGSSNNNTLTNNNASDNKFGGIGLGSSNSNTLQNNTANSNNYYGIDLTCSSGNMLQGNMMSGNRWNFGVVADSLSHYTQNIDTSNTVDGKTVYYWVDQKDKQIPDDAGYVGIVNCTNITVKDLTLTNNTQGVLFAYTENSRIENVSASNNDVGIYMESSDSNTLESNTANSNGIRGICLERSSSNTLQRNNASNNEQRGIDLFCDSSNNMLQSNTVNSNDYFGIVIGPWSCCNTLQSNTASNNRYGIWLSSSSNTLTKNTVNSNDYGTYLSGANNNNITCNWVHNNTNPGFYLTTDYWGDGSTNNNISYNNIIENGGYYEYQFYNDQTDDVDAANNWWGTTDRDIINVSIHDWNDDPSKGNVTYLPILNDPAPCAQIPDETPTFTTTDAVIALQIAVGSREYDPLYDVSGDDRITSLDVLMILQAATGAIRL</sequence>
<dbReference type="Proteomes" id="UP000248329">
    <property type="component" value="Unassembled WGS sequence"/>
</dbReference>
<comment type="caution">
    <text evidence="1">The sequence shown here is derived from an EMBL/GenBank/DDBJ whole genome shotgun (WGS) entry which is preliminary data.</text>
</comment>
<organism evidence="1 2">
    <name type="scientific">Candidatus Methanogaster sp</name>
    <dbReference type="NCBI Taxonomy" id="3386292"/>
    <lineage>
        <taxon>Archaea</taxon>
        <taxon>Methanobacteriati</taxon>
        <taxon>Methanobacteriota</taxon>
        <taxon>Stenosarchaea group</taxon>
        <taxon>Methanomicrobia</taxon>
        <taxon>Methanosarcinales</taxon>
        <taxon>ANME-2 cluster</taxon>
        <taxon>Candidatus Methanogasteraceae</taxon>
        <taxon>Candidatus Methanogaster</taxon>
    </lineage>
</organism>
<gene>
    <name evidence="1" type="ORF">C4B59_03590</name>
</gene>
<name>A0AC61L5F5_9EURY</name>
<accession>A0AC61L5F5</accession>
<evidence type="ECO:0000313" key="1">
    <source>
        <dbReference type="EMBL" id="PXF61641.1"/>
    </source>
</evidence>
<reference evidence="1" key="1">
    <citation type="submission" date="2018-01" db="EMBL/GenBank/DDBJ databases">
        <authorList>
            <person name="Krukenberg V."/>
        </authorList>
    </citation>
    <scope>NUCLEOTIDE SEQUENCE</scope>
    <source>
        <strain evidence="1">E20ANME2</strain>
    </source>
</reference>
<dbReference type="EMBL" id="PQXF01000004">
    <property type="protein sequence ID" value="PXF61641.1"/>
    <property type="molecule type" value="Genomic_DNA"/>
</dbReference>